<evidence type="ECO:0000313" key="4">
    <source>
        <dbReference type="EMBL" id="RNM31226.1"/>
    </source>
</evidence>
<dbReference type="Proteomes" id="UP000276568">
    <property type="component" value="Unassembled WGS sequence"/>
</dbReference>
<dbReference type="InterPro" id="IPR050272">
    <property type="entry name" value="Isochorismatase-like_hydrls"/>
</dbReference>
<dbReference type="RefSeq" id="WP_128519392.1">
    <property type="nucleotide sequence ID" value="NZ_RJQC01000001.1"/>
</dbReference>
<dbReference type="InterPro" id="IPR000868">
    <property type="entry name" value="Isochorismatase-like_dom"/>
</dbReference>
<evidence type="ECO:0000256" key="2">
    <source>
        <dbReference type="ARBA" id="ARBA00022801"/>
    </source>
</evidence>
<comment type="similarity">
    <text evidence="1">Belongs to the isochorismatase family.</text>
</comment>
<dbReference type="Gene3D" id="3.40.50.850">
    <property type="entry name" value="Isochorismatase-like"/>
    <property type="match status" value="1"/>
</dbReference>
<proteinExistence type="inferred from homology"/>
<dbReference type="CDD" id="cd00431">
    <property type="entry name" value="cysteine_hydrolases"/>
    <property type="match status" value="1"/>
</dbReference>
<dbReference type="OrthoDB" id="257098at2"/>
<gene>
    <name evidence="4" type="ORF">EDX97_01270</name>
</gene>
<dbReference type="PANTHER" id="PTHR43540">
    <property type="entry name" value="PEROXYUREIDOACRYLATE/UREIDOACRYLATE AMIDOHYDROLASE-RELATED"/>
    <property type="match status" value="1"/>
</dbReference>
<dbReference type="Pfam" id="PF00857">
    <property type="entry name" value="Isochorismatase"/>
    <property type="match status" value="1"/>
</dbReference>
<dbReference type="AlphaFoldDB" id="A0A3N0I3R9"/>
<evidence type="ECO:0000256" key="1">
    <source>
        <dbReference type="ARBA" id="ARBA00006336"/>
    </source>
</evidence>
<organism evidence="4 5">
    <name type="scientific">Absicoccus porci</name>
    <dbReference type="NCBI Taxonomy" id="2486576"/>
    <lineage>
        <taxon>Bacteria</taxon>
        <taxon>Bacillati</taxon>
        <taxon>Bacillota</taxon>
        <taxon>Erysipelotrichia</taxon>
        <taxon>Erysipelotrichales</taxon>
        <taxon>Erysipelotrichaceae</taxon>
        <taxon>Absicoccus</taxon>
    </lineage>
</organism>
<evidence type="ECO:0000313" key="5">
    <source>
        <dbReference type="Proteomes" id="UP000276568"/>
    </source>
</evidence>
<dbReference type="PANTHER" id="PTHR43540:SF6">
    <property type="entry name" value="ISOCHORISMATASE-LIKE DOMAIN-CONTAINING PROTEIN"/>
    <property type="match status" value="1"/>
</dbReference>
<dbReference type="SUPFAM" id="SSF52499">
    <property type="entry name" value="Isochorismatase-like hydrolases"/>
    <property type="match status" value="1"/>
</dbReference>
<dbReference type="GO" id="GO:0016787">
    <property type="term" value="F:hydrolase activity"/>
    <property type="evidence" value="ECO:0007669"/>
    <property type="project" value="UniProtKB-KW"/>
</dbReference>
<dbReference type="EMBL" id="RJQC01000001">
    <property type="protein sequence ID" value="RNM31226.1"/>
    <property type="molecule type" value="Genomic_DNA"/>
</dbReference>
<comment type="caution">
    <text evidence="4">The sequence shown here is derived from an EMBL/GenBank/DDBJ whole genome shotgun (WGS) entry which is preliminary data.</text>
</comment>
<dbReference type="InterPro" id="IPR036380">
    <property type="entry name" value="Isochorismatase-like_sf"/>
</dbReference>
<sequence>MSKKYWEWQPSFSIRSEDTAFLIVDMQKGFVDEGSYLEVPMARTQVKIIRDFQNFCHRYQIPVYMSVFAQGPDYCYDFYWQKNKERGLINAKGEYKFKIGSPECEITDALAPTLSDTIFTKYGYDCFAHTDLETWLKKQNIKTLIICGTVVNWCVDSTIRSAYHKDYNVVVMADGVSGYDHAGASGQQWVDMELDLFGEGFARVLQETDLKKEIEANKKKEEDSF</sequence>
<reference evidence="4 5" key="1">
    <citation type="submission" date="2018-11" db="EMBL/GenBank/DDBJ databases">
        <title>Clostridium sp. nov., a member of the family Erysipelotrichaceae isolated from pig faeces.</title>
        <authorList>
            <person name="Chang Y.-H."/>
        </authorList>
    </citation>
    <scope>NUCLEOTIDE SEQUENCE [LARGE SCALE GENOMIC DNA]</scope>
    <source>
        <strain evidence="4 5">YH-panp20</strain>
    </source>
</reference>
<feature type="domain" description="Isochorismatase-like" evidence="3">
    <location>
        <begin position="19"/>
        <end position="183"/>
    </location>
</feature>
<accession>A0A3N0I3R9</accession>
<name>A0A3N0I3R9_9FIRM</name>
<keyword evidence="2 4" id="KW-0378">Hydrolase</keyword>
<evidence type="ECO:0000259" key="3">
    <source>
        <dbReference type="Pfam" id="PF00857"/>
    </source>
</evidence>
<protein>
    <submittedName>
        <fullName evidence="4">Cysteine hydrolase</fullName>
    </submittedName>
</protein>
<keyword evidence="5" id="KW-1185">Reference proteome</keyword>